<keyword evidence="1" id="KW-0175">Coiled coil</keyword>
<dbReference type="EMBL" id="JAVMIP010000029">
    <property type="protein sequence ID" value="MDS3862416.1"/>
    <property type="molecule type" value="Genomic_DNA"/>
</dbReference>
<reference evidence="3" key="1">
    <citation type="submission" date="2023-07" db="EMBL/GenBank/DDBJ databases">
        <authorList>
            <person name="Luz R."/>
            <person name="Cordeiro R."/>
            <person name="Fonseca A."/>
            <person name="Goncalves V."/>
        </authorList>
    </citation>
    <scope>NUCLEOTIDE SEQUENCE [LARGE SCALE GENOMIC DNA]</scope>
    <source>
        <strain evidence="3">BACA0444</strain>
    </source>
</reference>
<sequence length="149" mass="17196">METTVDPLLLRRQINIKAVVTPLWKDDAQRQLQAQINQLDGQLQQLDGQLQQVVTELRKQKTELNSDAVETKIQEVQSQANGQKSELLQQKNVVLQQLNQVQQLEFEQEVDQGQMDNFFYVKKGDNLVQKMQVEILLRDGVIEDIRGTL</sequence>
<organism evidence="2 3">
    <name type="scientific">Pseudocalidococcus azoricus BACA0444</name>
    <dbReference type="NCBI Taxonomy" id="2918990"/>
    <lineage>
        <taxon>Bacteria</taxon>
        <taxon>Bacillati</taxon>
        <taxon>Cyanobacteriota</taxon>
        <taxon>Cyanophyceae</taxon>
        <taxon>Acaryochloridales</taxon>
        <taxon>Thermosynechococcaceae</taxon>
        <taxon>Pseudocalidococcus</taxon>
        <taxon>Pseudocalidococcus azoricus</taxon>
    </lineage>
</organism>
<evidence type="ECO:0000313" key="3">
    <source>
        <dbReference type="Proteomes" id="UP001268256"/>
    </source>
</evidence>
<dbReference type="Gene3D" id="6.10.140.1110">
    <property type="match status" value="1"/>
</dbReference>
<evidence type="ECO:0000256" key="1">
    <source>
        <dbReference type="SAM" id="Coils"/>
    </source>
</evidence>
<dbReference type="AlphaFoldDB" id="A0AAE4FWT3"/>
<proteinExistence type="predicted"/>
<dbReference type="Proteomes" id="UP001268256">
    <property type="component" value="Unassembled WGS sequence"/>
</dbReference>
<gene>
    <name evidence="2" type="ORF">RIF25_16590</name>
</gene>
<dbReference type="Pfam" id="PF11068">
    <property type="entry name" value="YlqD"/>
    <property type="match status" value="1"/>
</dbReference>
<accession>A0AAE4FWT3</accession>
<keyword evidence="3" id="KW-1185">Reference proteome</keyword>
<comment type="caution">
    <text evidence="2">The sequence shown here is derived from an EMBL/GenBank/DDBJ whole genome shotgun (WGS) entry which is preliminary data.</text>
</comment>
<feature type="coiled-coil region" evidence="1">
    <location>
        <begin position="25"/>
        <end position="79"/>
    </location>
</feature>
<name>A0AAE4FWT3_9CYAN</name>
<protein>
    <submittedName>
        <fullName evidence="2">YlqD family protein</fullName>
    </submittedName>
</protein>
<dbReference type="InterPro" id="IPR021297">
    <property type="entry name" value="YlqD"/>
</dbReference>
<evidence type="ECO:0000313" key="2">
    <source>
        <dbReference type="EMBL" id="MDS3862416.1"/>
    </source>
</evidence>
<dbReference type="RefSeq" id="WP_322879620.1">
    <property type="nucleotide sequence ID" value="NZ_JAVMIP010000029.1"/>
</dbReference>